<evidence type="ECO:0000313" key="4">
    <source>
        <dbReference type="Proteomes" id="UP000662986"/>
    </source>
</evidence>
<dbReference type="InterPro" id="IPR050509">
    <property type="entry name" value="CoA-transferase_III"/>
</dbReference>
<proteinExistence type="inferred from homology"/>
<organism evidence="3 4">
    <name type="scientific">Rhodococcus pseudokoreensis</name>
    <dbReference type="NCBI Taxonomy" id="2811421"/>
    <lineage>
        <taxon>Bacteria</taxon>
        <taxon>Bacillati</taxon>
        <taxon>Actinomycetota</taxon>
        <taxon>Actinomycetes</taxon>
        <taxon>Mycobacteriales</taxon>
        <taxon>Nocardiaceae</taxon>
        <taxon>Rhodococcus</taxon>
    </lineage>
</organism>
<evidence type="ECO:0000256" key="1">
    <source>
        <dbReference type="ARBA" id="ARBA00008383"/>
    </source>
</evidence>
<sequence length="774" mass="81135">MSRTILKIERLTVDDTTQMTSERPALDGVRVLDASRGVAGPLAGMALGDYGAEVIRLDDPSDADLPGSVAWHRNKTIIPRERGSALVADADLVLTTDARTAAALGLCLDDEPPAGLVHLHLPLWHDEQDGLDPYTRDRMVSADFGAARRQTSFSGGPVDEVYPFLSSMQGAWGATCGIAALVEKIRTGCGQRVVVDPLHGSMVTTITTMLVSPTEPLPATTVGPGGPNPTFGTYRCADGEWLFLGALGSKFQDIAFEHLGTTGIIVDPRIDGVRERLYAPRNRDWVRARLAEAFARRTRAVWLEELTAAGCPVSLVGDRDDWLDHPQVAALGQRVELEDPLVGDAVTGGVGAELSRGGLREHRARIFADNAEWAEPRAGLPAPLDALPTGTGPLAGIKVADLGTVLAGPYAGMLLAALGADVAKVETVTGDELRVRGYGIARGQRGLGINLRDPQGYDAFLRLVAASDVVLDNYRPGVLERLHIDHATLAECRPDIVTTSITGYGADGPLGSQPGYDPVVQALTGIMKAQGGSAEPVFSTLAINDVTVACLAALGTCAALYQRAAGRGGQHVTSSLAVAATFMQSGELVRYAGRPAAETGGRDFPGPGPLSRFYPCADGWVRVHLHSAAQAVDAGLLPEVSGAEEGADALAQLIGTAISALTSAETVAAVTGAGGAAVRARDFREVVNDPELLADGHVTELVWPDGNSTFLPHRLVTFSGHPPYPVMRATGHGEFSRELLGEAGLSGAEIEELIGAGVVVVGEPMHSVVGVGYR</sequence>
<keyword evidence="4" id="KW-1185">Reference proteome</keyword>
<evidence type="ECO:0000256" key="2">
    <source>
        <dbReference type="ARBA" id="ARBA00022679"/>
    </source>
</evidence>
<dbReference type="GO" id="GO:0016740">
    <property type="term" value="F:transferase activity"/>
    <property type="evidence" value="ECO:0007669"/>
    <property type="project" value="UniProtKB-KW"/>
</dbReference>
<dbReference type="EMBL" id="CP070619">
    <property type="protein sequence ID" value="QSE88173.1"/>
    <property type="molecule type" value="Genomic_DNA"/>
</dbReference>
<dbReference type="InterPro" id="IPR023606">
    <property type="entry name" value="CoA-Trfase_III_dom_1_sf"/>
</dbReference>
<dbReference type="RefSeq" id="WP_206004926.1">
    <property type="nucleotide sequence ID" value="NZ_CP070619.1"/>
</dbReference>
<gene>
    <name evidence="3" type="ORF">JWS13_05840</name>
</gene>
<evidence type="ECO:0000313" key="3">
    <source>
        <dbReference type="EMBL" id="QSE88173.1"/>
    </source>
</evidence>
<reference evidence="3 4" key="1">
    <citation type="journal article" date="2021" name="Microbiol. Resour. Announc.">
        <title>Complete Genome Sequences of Two Rhodococcus sp. Strains with Large and Linear Chromosomes, Isolated from Apple Rhizosphere.</title>
        <authorList>
            <person name="Benning S."/>
            <person name="Brugnone N."/>
            <person name="Siani R."/>
            <person name="Kublik S."/>
            <person name="Schloter M."/>
            <person name="Rad V."/>
        </authorList>
    </citation>
    <scope>NUCLEOTIDE SEQUENCE [LARGE SCALE GENOMIC DNA]</scope>
    <source>
        <strain evidence="3 4">R79</strain>
    </source>
</reference>
<dbReference type="Proteomes" id="UP000662986">
    <property type="component" value="Chromosome"/>
</dbReference>
<reference evidence="3 4" key="2">
    <citation type="journal article" date="2022" name="Arch. Microbiol.">
        <title>Rhodococcus pseudokoreensis sp. nov. isolated from the rhizosphere of young M26 apple rootstocks.</title>
        <authorList>
            <person name="Kampfer P."/>
            <person name="Glaeser S.P."/>
            <person name="Blom J."/>
            <person name="Wolf J."/>
            <person name="Benning S."/>
            <person name="Schloter M."/>
            <person name="Neumann-Schaal M."/>
        </authorList>
    </citation>
    <scope>NUCLEOTIDE SEQUENCE [LARGE SCALE GENOMIC DNA]</scope>
    <source>
        <strain evidence="3 4">R79</strain>
    </source>
</reference>
<accession>A0A974W0J7</accession>
<dbReference type="Pfam" id="PF02515">
    <property type="entry name" value="CoA_transf_3"/>
    <property type="match status" value="3"/>
</dbReference>
<dbReference type="Gene3D" id="3.30.1540.10">
    <property type="entry name" value="formyl-coa transferase, domain 3"/>
    <property type="match status" value="2"/>
</dbReference>
<dbReference type="SUPFAM" id="SSF89796">
    <property type="entry name" value="CoA-transferase family III (CaiB/BaiF)"/>
    <property type="match status" value="2"/>
</dbReference>
<dbReference type="InterPro" id="IPR044855">
    <property type="entry name" value="CoA-Trfase_III_dom3_sf"/>
</dbReference>
<keyword evidence="2 3" id="KW-0808">Transferase</keyword>
<dbReference type="PANTHER" id="PTHR48228:SF6">
    <property type="entry name" value="L-CARNITINE COA-TRANSFERASE"/>
    <property type="match status" value="1"/>
</dbReference>
<comment type="similarity">
    <text evidence="1">Belongs to the CoA-transferase III family.</text>
</comment>
<protein>
    <submittedName>
        <fullName evidence="3">CoA transferase</fullName>
    </submittedName>
</protein>
<dbReference type="Gene3D" id="3.40.50.10540">
    <property type="entry name" value="Crotonobetainyl-coa:carnitine coa-transferase, domain 1"/>
    <property type="match status" value="2"/>
</dbReference>
<dbReference type="PANTHER" id="PTHR48228">
    <property type="entry name" value="SUCCINYL-COA--D-CITRAMALATE COA-TRANSFERASE"/>
    <property type="match status" value="1"/>
</dbReference>
<dbReference type="InterPro" id="IPR003673">
    <property type="entry name" value="CoA-Trfase_fam_III"/>
</dbReference>
<name>A0A974W0J7_9NOCA</name>